<sequence length="446" mass="52337">MHMGYELQQNQKLTQKLSHKMVQAINVLQMTTEALDHYMMEAYVNNPVLDIQHKDHLPDWDRYSLHNKTKAYIKDDNNWDDKKDDRKIASVKAHTAVEDLLIQWHAKELHKDMEYIGERLIAHINNKGYLDIEPDEFSEQYQVSVNKLKETIEKVQELEPAGIGSFNLSQRLLIQLRRHHWSTPILEKLVVDYLDELGHKKWHLVCKKLGITMEQLKACMTIIQKLNPIIHVEDNPVETLYIKPQVKIVTIHGQLKVEYIEDHTLTLFIPSYYQGLLTDSQIDDATKTYLKHHMDNAAWLFRNIEERKQNIIKIASCILEKQMDFIKYGEVYMRRMTQKEVADALDLSISTVSRIVNGKYMETPRGMYEMKYFFSSGIEGNQDELSAIAVKSKISELIEEEDKRRPLSDEKIKSCLKKWDIHISRRTVAKYRMSLGLLNASNRKEL</sequence>
<evidence type="ECO:0000259" key="9">
    <source>
        <dbReference type="PROSITE" id="PS50943"/>
    </source>
</evidence>
<dbReference type="CDD" id="cd00093">
    <property type="entry name" value="HTH_XRE"/>
    <property type="match status" value="1"/>
</dbReference>
<keyword evidence="11" id="KW-1185">Reference proteome</keyword>
<keyword evidence="6" id="KW-0731">Sigma factor</keyword>
<dbReference type="InterPro" id="IPR001387">
    <property type="entry name" value="Cro/C1-type_HTH"/>
</dbReference>
<dbReference type="Pfam" id="PF04552">
    <property type="entry name" value="Sigma54_DBD"/>
    <property type="match status" value="1"/>
</dbReference>
<dbReference type="PANTHER" id="PTHR32248:SF4">
    <property type="entry name" value="RNA POLYMERASE SIGMA-54 FACTOR"/>
    <property type="match status" value="1"/>
</dbReference>
<dbReference type="GO" id="GO:0001216">
    <property type="term" value="F:DNA-binding transcription activator activity"/>
    <property type="evidence" value="ECO:0007669"/>
    <property type="project" value="InterPro"/>
</dbReference>
<dbReference type="Gene3D" id="1.10.10.60">
    <property type="entry name" value="Homeodomain-like"/>
    <property type="match status" value="1"/>
</dbReference>
<dbReference type="GO" id="GO:0006352">
    <property type="term" value="P:DNA-templated transcription initiation"/>
    <property type="evidence" value="ECO:0007669"/>
    <property type="project" value="InterPro"/>
</dbReference>
<dbReference type="InterPro" id="IPR007634">
    <property type="entry name" value="RNA_pol_sigma_54_DNA-bd"/>
</dbReference>
<dbReference type="Pfam" id="PF00309">
    <property type="entry name" value="Sigma54_AID"/>
    <property type="match status" value="1"/>
</dbReference>
<dbReference type="GO" id="GO:0016987">
    <property type="term" value="F:sigma factor activity"/>
    <property type="evidence" value="ECO:0007669"/>
    <property type="project" value="UniProtKB-KW"/>
</dbReference>
<dbReference type="PRINTS" id="PR00045">
    <property type="entry name" value="SIGMA54FCT"/>
</dbReference>
<evidence type="ECO:0000256" key="3">
    <source>
        <dbReference type="ARBA" id="ARBA00022679"/>
    </source>
</evidence>
<dbReference type="NCBIfam" id="TIGR02395">
    <property type="entry name" value="rpoN_sigma"/>
    <property type="match status" value="1"/>
</dbReference>
<keyword evidence="5" id="KW-0805">Transcription regulation</keyword>
<dbReference type="GO" id="GO:0003677">
    <property type="term" value="F:DNA binding"/>
    <property type="evidence" value="ECO:0007669"/>
    <property type="project" value="UniProtKB-KW"/>
</dbReference>
<dbReference type="PANTHER" id="PTHR32248">
    <property type="entry name" value="RNA POLYMERASE SIGMA-54 FACTOR"/>
    <property type="match status" value="1"/>
</dbReference>
<evidence type="ECO:0000256" key="7">
    <source>
        <dbReference type="ARBA" id="ARBA00023125"/>
    </source>
</evidence>
<keyword evidence="8" id="KW-0804">Transcription</keyword>
<evidence type="ECO:0000256" key="8">
    <source>
        <dbReference type="ARBA" id="ARBA00023163"/>
    </source>
</evidence>
<feature type="domain" description="HTH cro/C1-type" evidence="9">
    <location>
        <begin position="334"/>
        <end position="360"/>
    </location>
</feature>
<evidence type="ECO:0000256" key="2">
    <source>
        <dbReference type="ARBA" id="ARBA00022478"/>
    </source>
</evidence>
<dbReference type="InterPro" id="IPR007046">
    <property type="entry name" value="RNA_pol_sigma_54_core-bd"/>
</dbReference>
<keyword evidence="4" id="KW-0548">Nucleotidyltransferase</keyword>
<dbReference type="Pfam" id="PF04963">
    <property type="entry name" value="Sigma54_CBD"/>
    <property type="match status" value="1"/>
</dbReference>
<dbReference type="PROSITE" id="PS00718">
    <property type="entry name" value="SIGMA54_2"/>
    <property type="match status" value="1"/>
</dbReference>
<accession>A0A8J8SHJ8</accession>
<dbReference type="SUPFAM" id="SSF47413">
    <property type="entry name" value="lambda repressor-like DNA-binding domains"/>
    <property type="match status" value="1"/>
</dbReference>
<dbReference type="EMBL" id="CP058649">
    <property type="protein sequence ID" value="QUI23651.1"/>
    <property type="molecule type" value="Genomic_DNA"/>
</dbReference>
<dbReference type="PROSITE" id="PS50943">
    <property type="entry name" value="HTH_CROC1"/>
    <property type="match status" value="1"/>
</dbReference>
<evidence type="ECO:0000313" key="11">
    <source>
        <dbReference type="Proteomes" id="UP000683246"/>
    </source>
</evidence>
<dbReference type="PROSITE" id="PS50044">
    <property type="entry name" value="SIGMA54_3"/>
    <property type="match status" value="1"/>
</dbReference>
<dbReference type="RefSeq" id="WP_212694337.1">
    <property type="nucleotide sequence ID" value="NZ_CP058649.1"/>
</dbReference>
<organism evidence="10 11">
    <name type="scientific">Vallitalea pronyensis</name>
    <dbReference type="NCBI Taxonomy" id="1348613"/>
    <lineage>
        <taxon>Bacteria</taxon>
        <taxon>Bacillati</taxon>
        <taxon>Bacillota</taxon>
        <taxon>Clostridia</taxon>
        <taxon>Lachnospirales</taxon>
        <taxon>Vallitaleaceae</taxon>
        <taxon>Vallitalea</taxon>
    </lineage>
</organism>
<dbReference type="InterPro" id="IPR000394">
    <property type="entry name" value="RNA_pol_sigma_54"/>
</dbReference>
<keyword evidence="3" id="KW-0808">Transferase</keyword>
<evidence type="ECO:0000256" key="6">
    <source>
        <dbReference type="ARBA" id="ARBA00023082"/>
    </source>
</evidence>
<dbReference type="AlphaFoldDB" id="A0A8J8SHJ8"/>
<gene>
    <name evidence="10" type="primary">rpoN</name>
    <name evidence="10" type="ORF">HZI73_15730</name>
</gene>
<name>A0A8J8SHJ8_9FIRM</name>
<dbReference type="Gene3D" id="1.10.10.1330">
    <property type="entry name" value="RNA polymerase sigma-54 factor, core-binding domain"/>
    <property type="match status" value="1"/>
</dbReference>
<dbReference type="InterPro" id="IPR038709">
    <property type="entry name" value="RpoN_core-bd_sf"/>
</dbReference>
<evidence type="ECO:0000313" key="10">
    <source>
        <dbReference type="EMBL" id="QUI23651.1"/>
    </source>
</evidence>
<reference evidence="10" key="1">
    <citation type="submission" date="2020-07" db="EMBL/GenBank/DDBJ databases">
        <title>Vallitalea pronyensis genome.</title>
        <authorList>
            <person name="Postec A."/>
        </authorList>
    </citation>
    <scope>NUCLEOTIDE SEQUENCE</scope>
    <source>
        <strain evidence="10">FatNI3</strain>
    </source>
</reference>
<proteinExistence type="inferred from homology"/>
<dbReference type="GO" id="GO:0000428">
    <property type="term" value="C:DNA-directed RNA polymerase complex"/>
    <property type="evidence" value="ECO:0007669"/>
    <property type="project" value="UniProtKB-KW"/>
</dbReference>
<dbReference type="KEGG" id="vpy:HZI73_15730"/>
<dbReference type="GO" id="GO:0016779">
    <property type="term" value="F:nucleotidyltransferase activity"/>
    <property type="evidence" value="ECO:0007669"/>
    <property type="project" value="UniProtKB-KW"/>
</dbReference>
<evidence type="ECO:0000256" key="1">
    <source>
        <dbReference type="ARBA" id="ARBA00008798"/>
    </source>
</evidence>
<dbReference type="PIRSF" id="PIRSF000774">
    <property type="entry name" value="RpoN"/>
    <property type="match status" value="1"/>
</dbReference>
<protein>
    <submittedName>
        <fullName evidence="10">RNA polymerase factor sigma-54</fullName>
    </submittedName>
</protein>
<evidence type="ECO:0000256" key="5">
    <source>
        <dbReference type="ARBA" id="ARBA00023015"/>
    </source>
</evidence>
<dbReference type="Proteomes" id="UP000683246">
    <property type="component" value="Chromosome"/>
</dbReference>
<dbReference type="InterPro" id="IPR010982">
    <property type="entry name" value="Lambda_DNA-bd_dom_sf"/>
</dbReference>
<keyword evidence="2" id="KW-0240">DNA-directed RNA polymerase</keyword>
<dbReference type="Gene3D" id="1.10.260.40">
    <property type="entry name" value="lambda repressor-like DNA-binding domains"/>
    <property type="match status" value="1"/>
</dbReference>
<comment type="similarity">
    <text evidence="1">Belongs to the sigma-54 factor family.</text>
</comment>
<keyword evidence="7" id="KW-0238">DNA-binding</keyword>
<evidence type="ECO:0000256" key="4">
    <source>
        <dbReference type="ARBA" id="ARBA00022695"/>
    </source>
</evidence>